<protein>
    <submittedName>
        <fullName evidence="1">Uncharacterized protein</fullName>
    </submittedName>
</protein>
<reference evidence="1" key="1">
    <citation type="journal article" date="2021" name="Proc. Natl. Acad. Sci. U.S.A.">
        <title>A Catalog of Tens of Thousands of Viruses from Human Metagenomes Reveals Hidden Associations with Chronic Diseases.</title>
        <authorList>
            <person name="Tisza M.J."/>
            <person name="Buck C.B."/>
        </authorList>
    </citation>
    <scope>NUCLEOTIDE SEQUENCE</scope>
    <source>
        <strain evidence="1">CtBCr48</strain>
    </source>
</reference>
<name>A0A8S5SHR0_9CAUD</name>
<organism evidence="1">
    <name type="scientific">Siphoviridae sp. ctBCr48</name>
    <dbReference type="NCBI Taxonomy" id="2827802"/>
    <lineage>
        <taxon>Viruses</taxon>
        <taxon>Duplodnaviria</taxon>
        <taxon>Heunggongvirae</taxon>
        <taxon>Uroviricota</taxon>
        <taxon>Caudoviricetes</taxon>
    </lineage>
</organism>
<accession>A0A8S5SHR0</accession>
<proteinExistence type="predicted"/>
<dbReference type="EMBL" id="BK032595">
    <property type="protein sequence ID" value="DAF50379.1"/>
    <property type="molecule type" value="Genomic_DNA"/>
</dbReference>
<evidence type="ECO:0000313" key="1">
    <source>
        <dbReference type="EMBL" id="DAF50379.1"/>
    </source>
</evidence>
<sequence>MKTTEKNALAAYVDRIDREWIMAKITVLKARLACDIAAAEKEKKYENTCFWERYGAVKALEAVGMKFERSELGRYLEVEYHELEMKF</sequence>